<evidence type="ECO:0000313" key="6">
    <source>
        <dbReference type="Proteomes" id="UP000663879"/>
    </source>
</evidence>
<reference evidence="5" key="1">
    <citation type="submission" date="2021-02" db="EMBL/GenBank/DDBJ databases">
        <authorList>
            <person name="Nowell W R."/>
        </authorList>
    </citation>
    <scope>NUCLEOTIDE SEQUENCE</scope>
    <source>
        <strain evidence="5">Ploen Becks lab</strain>
    </source>
</reference>
<dbReference type="EMBL" id="CAJNOC010004932">
    <property type="protein sequence ID" value="CAF1037864.1"/>
    <property type="molecule type" value="Genomic_DNA"/>
</dbReference>
<protein>
    <submittedName>
        <fullName evidence="5">Uncharacterized protein</fullName>
    </submittedName>
</protein>
<evidence type="ECO:0000256" key="1">
    <source>
        <dbReference type="ARBA" id="ARBA00022490"/>
    </source>
</evidence>
<keyword evidence="6" id="KW-1185">Reference proteome</keyword>
<dbReference type="InterPro" id="IPR001680">
    <property type="entry name" value="WD40_rpt"/>
</dbReference>
<feature type="repeat" description="WD" evidence="4">
    <location>
        <begin position="83"/>
        <end position="109"/>
    </location>
</feature>
<dbReference type="PROSITE" id="PS50082">
    <property type="entry name" value="WD_REPEATS_2"/>
    <property type="match status" value="1"/>
</dbReference>
<dbReference type="GO" id="GO:0005634">
    <property type="term" value="C:nucleus"/>
    <property type="evidence" value="ECO:0007669"/>
    <property type="project" value="TreeGrafter"/>
</dbReference>
<dbReference type="InterPro" id="IPR015943">
    <property type="entry name" value="WD40/YVTN_repeat-like_dom_sf"/>
</dbReference>
<evidence type="ECO:0000256" key="3">
    <source>
        <dbReference type="ARBA" id="ARBA00022737"/>
    </source>
</evidence>
<keyword evidence="3" id="KW-0677">Repeat</keyword>
<organism evidence="5 6">
    <name type="scientific">Brachionus calyciflorus</name>
    <dbReference type="NCBI Taxonomy" id="104777"/>
    <lineage>
        <taxon>Eukaryota</taxon>
        <taxon>Metazoa</taxon>
        <taxon>Spiralia</taxon>
        <taxon>Gnathifera</taxon>
        <taxon>Rotifera</taxon>
        <taxon>Eurotatoria</taxon>
        <taxon>Monogononta</taxon>
        <taxon>Pseudotrocha</taxon>
        <taxon>Ploima</taxon>
        <taxon>Brachionidae</taxon>
        <taxon>Brachionus</taxon>
    </lineage>
</organism>
<dbReference type="PANTHER" id="PTHR19849">
    <property type="entry name" value="PHOSPHOLIPASE A-2-ACTIVATING PROTEIN"/>
    <property type="match status" value="1"/>
</dbReference>
<dbReference type="GO" id="GO:0010992">
    <property type="term" value="P:ubiquitin recycling"/>
    <property type="evidence" value="ECO:0007669"/>
    <property type="project" value="TreeGrafter"/>
</dbReference>
<keyword evidence="2 4" id="KW-0853">WD repeat</keyword>
<dbReference type="GO" id="GO:0043161">
    <property type="term" value="P:proteasome-mediated ubiquitin-dependent protein catabolic process"/>
    <property type="evidence" value="ECO:0007669"/>
    <property type="project" value="TreeGrafter"/>
</dbReference>
<dbReference type="AlphaFoldDB" id="A0A814JIB8"/>
<dbReference type="GO" id="GO:0005737">
    <property type="term" value="C:cytoplasm"/>
    <property type="evidence" value="ECO:0007669"/>
    <property type="project" value="TreeGrafter"/>
</dbReference>
<dbReference type="Proteomes" id="UP000663879">
    <property type="component" value="Unassembled WGS sequence"/>
</dbReference>
<sequence length="233" mass="26992">MILAWNRYTIDLHFIESKLYYPFNFTKAISDVAFVENCFLIIAFENESFITIYNWENFLEKKVRRVKLLGCNAGNIKSLCIVDNDHLLSGSYDSMIKLWKISTLECIWTYVDTTIRIWDLRSGLCLKTFIGHQNYPIEIQETKNGEIVSLDREGVLNFWDQKTGAIILSLTNSLNLNDFISCFRILESGDLVTGSENGLIQMWSNEPIFFSYFTALLEDKEKGGTKRKECNIL</sequence>
<evidence type="ECO:0000256" key="4">
    <source>
        <dbReference type="PROSITE-ProRule" id="PRU00221"/>
    </source>
</evidence>
<name>A0A814JIB8_9BILA</name>
<comment type="caution">
    <text evidence="5">The sequence shown here is derived from an EMBL/GenBank/DDBJ whole genome shotgun (WGS) entry which is preliminary data.</text>
</comment>
<dbReference type="InterPro" id="IPR036322">
    <property type="entry name" value="WD40_repeat_dom_sf"/>
</dbReference>
<evidence type="ECO:0000313" key="5">
    <source>
        <dbReference type="EMBL" id="CAF1037864.1"/>
    </source>
</evidence>
<gene>
    <name evidence="5" type="ORF">OXX778_LOCUS18204</name>
</gene>
<dbReference type="GO" id="GO:0043130">
    <property type="term" value="F:ubiquitin binding"/>
    <property type="evidence" value="ECO:0007669"/>
    <property type="project" value="TreeGrafter"/>
</dbReference>
<dbReference type="PANTHER" id="PTHR19849:SF0">
    <property type="entry name" value="PHOSPHOLIPASE A-2-ACTIVATING PROTEIN"/>
    <property type="match status" value="1"/>
</dbReference>
<dbReference type="SMART" id="SM00320">
    <property type="entry name" value="WD40"/>
    <property type="match status" value="4"/>
</dbReference>
<dbReference type="Pfam" id="PF00400">
    <property type="entry name" value="WD40"/>
    <property type="match status" value="1"/>
</dbReference>
<proteinExistence type="predicted"/>
<dbReference type="OrthoDB" id="674604at2759"/>
<dbReference type="Gene3D" id="2.130.10.10">
    <property type="entry name" value="YVTN repeat-like/Quinoprotein amine dehydrogenase"/>
    <property type="match status" value="2"/>
</dbReference>
<dbReference type="SUPFAM" id="SSF50978">
    <property type="entry name" value="WD40 repeat-like"/>
    <property type="match status" value="1"/>
</dbReference>
<accession>A0A814JIB8</accession>
<keyword evidence="1" id="KW-0963">Cytoplasm</keyword>
<evidence type="ECO:0000256" key="2">
    <source>
        <dbReference type="ARBA" id="ARBA00022574"/>
    </source>
</evidence>